<comment type="caution">
    <text evidence="3">The sequence shown here is derived from an EMBL/GenBank/DDBJ whole genome shotgun (WGS) entry which is preliminary data.</text>
</comment>
<accession>A0A6A4R6M6</accession>
<evidence type="ECO:0000313" key="3">
    <source>
        <dbReference type="EMBL" id="KAE9621680.1"/>
    </source>
</evidence>
<dbReference type="AlphaFoldDB" id="A0A6A4R6M6"/>
<organism evidence="3 4">
    <name type="scientific">Lupinus albus</name>
    <name type="common">White lupine</name>
    <name type="synonym">Lupinus termis</name>
    <dbReference type="NCBI Taxonomy" id="3870"/>
    <lineage>
        <taxon>Eukaryota</taxon>
        <taxon>Viridiplantae</taxon>
        <taxon>Streptophyta</taxon>
        <taxon>Embryophyta</taxon>
        <taxon>Tracheophyta</taxon>
        <taxon>Spermatophyta</taxon>
        <taxon>Magnoliopsida</taxon>
        <taxon>eudicotyledons</taxon>
        <taxon>Gunneridae</taxon>
        <taxon>Pentapetalae</taxon>
        <taxon>rosids</taxon>
        <taxon>fabids</taxon>
        <taxon>Fabales</taxon>
        <taxon>Fabaceae</taxon>
        <taxon>Papilionoideae</taxon>
        <taxon>50 kb inversion clade</taxon>
        <taxon>genistoids sensu lato</taxon>
        <taxon>core genistoids</taxon>
        <taxon>Genisteae</taxon>
        <taxon>Lupinus</taxon>
    </lineage>
</organism>
<dbReference type="Proteomes" id="UP000447434">
    <property type="component" value="Chromosome 1"/>
</dbReference>
<proteinExistence type="predicted"/>
<dbReference type="PANTHER" id="PTHR34960">
    <property type="entry name" value="EMB|CAB68146.1-RELATED"/>
    <property type="match status" value="1"/>
</dbReference>
<dbReference type="PANTHER" id="PTHR34960:SF1">
    <property type="entry name" value="EMB|CAB68146.1-RELATED"/>
    <property type="match status" value="1"/>
</dbReference>
<feature type="transmembrane region" description="Helical" evidence="1">
    <location>
        <begin position="70"/>
        <end position="91"/>
    </location>
</feature>
<dbReference type="EMBL" id="WOCE01000001">
    <property type="protein sequence ID" value="KAE9621680.1"/>
    <property type="molecule type" value="Genomic_DNA"/>
</dbReference>
<dbReference type="InterPro" id="IPR056682">
    <property type="entry name" value="DUF7780"/>
</dbReference>
<evidence type="ECO:0000259" key="2">
    <source>
        <dbReference type="Pfam" id="PF25002"/>
    </source>
</evidence>
<keyword evidence="1" id="KW-0472">Membrane</keyword>
<evidence type="ECO:0000256" key="1">
    <source>
        <dbReference type="SAM" id="Phobius"/>
    </source>
</evidence>
<dbReference type="OrthoDB" id="1921707at2759"/>
<gene>
    <name evidence="3" type="ORF">Lalb_Chr01g0017331</name>
</gene>
<keyword evidence="4" id="KW-1185">Reference proteome</keyword>
<feature type="domain" description="DUF7780" evidence="2">
    <location>
        <begin position="129"/>
        <end position="423"/>
    </location>
</feature>
<keyword evidence="1" id="KW-0812">Transmembrane</keyword>
<keyword evidence="1" id="KW-1133">Transmembrane helix</keyword>
<protein>
    <recommendedName>
        <fullName evidence="2">DUF7780 domain-containing protein</fullName>
    </recommendedName>
</protein>
<sequence>MGLLAMAKAKATTITNTNTNTNNSNNYHSGMGFLLVFFPQDNTNTKLNFTSPNTLKRTYSNNIILSKTHFTISICALLIFFTFLIFTLSTFEPTISNITPTHHKPITPKLFTKSRTHNFLYPNKALTTSHALQRMGTLHRRGTCSMINVAVCHVAEETSERDFRLFLRLIHRFGVTAVNDVVFLFSSPTDSVSLGRVIHDENNSFSSLVSRHAELGKYESSFNFTRVFSNKSEMVEPVWGKRVRSDFSDVEGRGGRDGGELVVSYGSVVSFDATELDPENSLGGFMERVPLSLRRWACYPMLLGRVRRNFKHVMLVDVKNTLIMKDPFGRVRNRSPESVFLFNKKKSDKNRSTQRRVNSGVILGGARGVRRLCNAVLVEIVRAAMQHNKKNSVSDSVILSQLVGNDFMWKSNNIVNFVTSTESIPEASSLVGHNSGTATSLLNHAIIQRGMSNHEIISYVINKEICSSVIDSSVYKDC</sequence>
<reference evidence="4" key="1">
    <citation type="journal article" date="2020" name="Nat. Commun.">
        <title>Genome sequence of the cluster root forming white lupin.</title>
        <authorList>
            <person name="Hufnagel B."/>
            <person name="Marques A."/>
            <person name="Soriano A."/>
            <person name="Marques L."/>
            <person name="Divol F."/>
            <person name="Doumas P."/>
            <person name="Sallet E."/>
            <person name="Mancinotti D."/>
            <person name="Carrere S."/>
            <person name="Marande W."/>
            <person name="Arribat S."/>
            <person name="Keller J."/>
            <person name="Huneau C."/>
            <person name="Blein T."/>
            <person name="Aime D."/>
            <person name="Laguerre M."/>
            <person name="Taylor J."/>
            <person name="Schubert V."/>
            <person name="Nelson M."/>
            <person name="Geu-Flores F."/>
            <person name="Crespi M."/>
            <person name="Gallardo-Guerrero K."/>
            <person name="Delaux P.-M."/>
            <person name="Salse J."/>
            <person name="Berges H."/>
            <person name="Guyot R."/>
            <person name="Gouzy J."/>
            <person name="Peret B."/>
        </authorList>
    </citation>
    <scope>NUCLEOTIDE SEQUENCE [LARGE SCALE GENOMIC DNA]</scope>
    <source>
        <strain evidence="4">cv. Amiga</strain>
    </source>
</reference>
<evidence type="ECO:0000313" key="4">
    <source>
        <dbReference type="Proteomes" id="UP000447434"/>
    </source>
</evidence>
<name>A0A6A4R6M6_LUPAL</name>
<dbReference type="Pfam" id="PF25002">
    <property type="entry name" value="DUF7780"/>
    <property type="match status" value="1"/>
</dbReference>